<dbReference type="AlphaFoldDB" id="A0A163J219"/>
<dbReference type="InterPro" id="IPR012674">
    <property type="entry name" value="Calycin"/>
</dbReference>
<comment type="caution">
    <text evidence="1">The sequence shown here is derived from an EMBL/GenBank/DDBJ whole genome shotgun (WGS) entry which is preliminary data.</text>
</comment>
<dbReference type="OrthoDB" id="2641675at2"/>
<dbReference type="KEGG" id="pglu:A3958_10010"/>
<dbReference type="InterPro" id="IPR015231">
    <property type="entry name" value="DUF1934"/>
</dbReference>
<reference evidence="1" key="1">
    <citation type="journal article" date="2016" name="Genome Announc.">
        <title>Draft genomes of two strains of Paenibacillus glucanolyticus with capability to degrade lignocellulose.</title>
        <authorList>
            <person name="Mathews S.L."/>
            <person name="Pawlak J."/>
            <person name="Grunden A.M."/>
        </authorList>
    </citation>
    <scope>NUCLEOTIDE SEQUENCE [LARGE SCALE GENOMIC DNA]</scope>
    <source>
        <strain evidence="1">SLM1</strain>
    </source>
</reference>
<name>A0A163J219_9BACL</name>
<evidence type="ECO:0000313" key="1">
    <source>
        <dbReference type="EMBL" id="KZS46308.1"/>
    </source>
</evidence>
<protein>
    <recommendedName>
        <fullName evidence="3">DUF1934 domain-containing protein</fullName>
    </recommendedName>
</protein>
<dbReference type="EMBL" id="LWMH01000001">
    <property type="protein sequence ID" value="KZS46308.1"/>
    <property type="molecule type" value="Genomic_DNA"/>
</dbReference>
<accession>A0A163J219</accession>
<evidence type="ECO:0008006" key="3">
    <source>
        <dbReference type="Google" id="ProtNLM"/>
    </source>
</evidence>
<dbReference type="SUPFAM" id="SSF50814">
    <property type="entry name" value="Lipocalins"/>
    <property type="match status" value="1"/>
</dbReference>
<evidence type="ECO:0000313" key="2">
    <source>
        <dbReference type="Proteomes" id="UP000076796"/>
    </source>
</evidence>
<keyword evidence="2" id="KW-1185">Reference proteome</keyword>
<dbReference type="RefSeq" id="WP_006207495.1">
    <property type="nucleotide sequence ID" value="NZ_CBCSBX010000022.1"/>
</dbReference>
<dbReference type="GeneID" id="97558403"/>
<dbReference type="STRING" id="59843.A3958_10010"/>
<organism evidence="1 2">
    <name type="scientific">Paenibacillus glucanolyticus</name>
    <dbReference type="NCBI Taxonomy" id="59843"/>
    <lineage>
        <taxon>Bacteria</taxon>
        <taxon>Bacillati</taxon>
        <taxon>Bacillota</taxon>
        <taxon>Bacilli</taxon>
        <taxon>Bacillales</taxon>
        <taxon>Paenibacillaceae</taxon>
        <taxon>Paenibacillus</taxon>
    </lineage>
</organism>
<gene>
    <name evidence="1" type="ORF">AWU65_10430</name>
</gene>
<dbReference type="Proteomes" id="UP000076796">
    <property type="component" value="Unassembled WGS sequence"/>
</dbReference>
<sequence length="141" mass="15873">MNDRKQVSIRLHSLHEGENTVQELPAEAFIKGSALYVRYTEPALGPHQGETRAMLKLTEDGLKLIRHGEVESEQSFQLGQRLPGYYRSPFTSFNLSTHTQRLELALEGMSGRAAWAYDLYVSGEFSGHFSISLTIQEAQES</sequence>
<proteinExistence type="predicted"/>
<dbReference type="Pfam" id="PF09148">
    <property type="entry name" value="DUF1934"/>
    <property type="match status" value="1"/>
</dbReference>
<dbReference type="Gene3D" id="2.40.128.20">
    <property type="match status" value="1"/>
</dbReference>